<dbReference type="InterPro" id="IPR005107">
    <property type="entry name" value="CO_DH_flav_C"/>
</dbReference>
<dbReference type="Pfam" id="PF00941">
    <property type="entry name" value="FAD_binding_5"/>
    <property type="match status" value="1"/>
</dbReference>
<dbReference type="AlphaFoldDB" id="A0A381NYJ1"/>
<dbReference type="Gene3D" id="3.30.390.50">
    <property type="entry name" value="CO dehydrogenase flavoprotein, C-terminal domain"/>
    <property type="match status" value="1"/>
</dbReference>
<dbReference type="InterPro" id="IPR036683">
    <property type="entry name" value="CO_DH_flav_C_dom_sf"/>
</dbReference>
<dbReference type="InterPro" id="IPR016166">
    <property type="entry name" value="FAD-bd_PCMH"/>
</dbReference>
<dbReference type="GO" id="GO:0071949">
    <property type="term" value="F:FAD binding"/>
    <property type="evidence" value="ECO:0007669"/>
    <property type="project" value="InterPro"/>
</dbReference>
<dbReference type="PANTHER" id="PTHR45444">
    <property type="entry name" value="XANTHINE DEHYDROGENASE"/>
    <property type="match status" value="1"/>
</dbReference>
<dbReference type="PANTHER" id="PTHR45444:SF3">
    <property type="entry name" value="XANTHINE DEHYDROGENASE"/>
    <property type="match status" value="1"/>
</dbReference>
<accession>A0A381NYJ1</accession>
<dbReference type="SMART" id="SM01092">
    <property type="entry name" value="CO_deh_flav_C"/>
    <property type="match status" value="1"/>
</dbReference>
<dbReference type="Pfam" id="PF03450">
    <property type="entry name" value="CO_deh_flav_C"/>
    <property type="match status" value="1"/>
</dbReference>
<dbReference type="SUPFAM" id="SSF47741">
    <property type="entry name" value="CO dehydrogenase ISP C-domain like"/>
    <property type="match status" value="1"/>
</dbReference>
<dbReference type="Gene3D" id="1.10.150.120">
    <property type="entry name" value="[2Fe-2S]-binding domain"/>
    <property type="match status" value="1"/>
</dbReference>
<protein>
    <recommendedName>
        <fullName evidence="3">FAD-binding PCMH-type domain-containing protein</fullName>
    </recommendedName>
</protein>
<proteinExistence type="predicted"/>
<dbReference type="InterPro" id="IPR016208">
    <property type="entry name" value="Ald_Oxase/xanthine_DH-like"/>
</dbReference>
<dbReference type="InterPro" id="IPR002346">
    <property type="entry name" value="Mopterin_DH_FAD-bd"/>
</dbReference>
<dbReference type="InterPro" id="IPR016169">
    <property type="entry name" value="FAD-bd_PCMH_sub2"/>
</dbReference>
<dbReference type="InterPro" id="IPR036318">
    <property type="entry name" value="FAD-bd_PCMH-like_sf"/>
</dbReference>
<dbReference type="PROSITE" id="PS51387">
    <property type="entry name" value="FAD_PCMH"/>
    <property type="match status" value="1"/>
</dbReference>
<dbReference type="EMBL" id="UINC01000693">
    <property type="protein sequence ID" value="SUZ59692.1"/>
    <property type="molecule type" value="Genomic_DNA"/>
</dbReference>
<evidence type="ECO:0000256" key="1">
    <source>
        <dbReference type="ARBA" id="ARBA00022630"/>
    </source>
</evidence>
<dbReference type="SUPFAM" id="SSF55447">
    <property type="entry name" value="CO dehydrogenase flavoprotein C-terminal domain-like"/>
    <property type="match status" value="1"/>
</dbReference>
<organism evidence="4">
    <name type="scientific">marine metagenome</name>
    <dbReference type="NCBI Taxonomy" id="408172"/>
    <lineage>
        <taxon>unclassified sequences</taxon>
        <taxon>metagenomes</taxon>
        <taxon>ecological metagenomes</taxon>
    </lineage>
</organism>
<evidence type="ECO:0000259" key="3">
    <source>
        <dbReference type="PROSITE" id="PS51387"/>
    </source>
</evidence>
<dbReference type="Pfam" id="PF01799">
    <property type="entry name" value="Fer2_2"/>
    <property type="match status" value="1"/>
</dbReference>
<dbReference type="SUPFAM" id="SSF56176">
    <property type="entry name" value="FAD-binding/transporter-associated domain-like"/>
    <property type="match status" value="1"/>
</dbReference>
<dbReference type="Gene3D" id="3.30.465.10">
    <property type="match status" value="1"/>
</dbReference>
<dbReference type="InterPro" id="IPR036884">
    <property type="entry name" value="2Fe-2S-bd_dom_sf"/>
</dbReference>
<evidence type="ECO:0000256" key="2">
    <source>
        <dbReference type="ARBA" id="ARBA00022827"/>
    </source>
</evidence>
<keyword evidence="1" id="KW-0285">Flavoprotein</keyword>
<gene>
    <name evidence="4" type="ORF">METZ01_LOCUS12546</name>
</gene>
<feature type="domain" description="FAD-binding PCMH-type" evidence="3">
    <location>
        <begin position="105"/>
        <end position="291"/>
    </location>
</feature>
<reference evidence="4" key="1">
    <citation type="submission" date="2018-05" db="EMBL/GenBank/DDBJ databases">
        <authorList>
            <person name="Lanie J.A."/>
            <person name="Ng W.-L."/>
            <person name="Kazmierczak K.M."/>
            <person name="Andrzejewski T.M."/>
            <person name="Davidsen T.M."/>
            <person name="Wayne K.J."/>
            <person name="Tettelin H."/>
            <person name="Glass J.I."/>
            <person name="Rusch D."/>
            <person name="Podicherti R."/>
            <person name="Tsui H.-C.T."/>
            <person name="Winkler M.E."/>
        </authorList>
    </citation>
    <scope>NUCLEOTIDE SEQUENCE</scope>
</reference>
<dbReference type="GO" id="GO:0016491">
    <property type="term" value="F:oxidoreductase activity"/>
    <property type="evidence" value="ECO:0007669"/>
    <property type="project" value="InterPro"/>
</dbReference>
<evidence type="ECO:0000313" key="4">
    <source>
        <dbReference type="EMBL" id="SUZ59692.1"/>
    </source>
</evidence>
<dbReference type="InterPro" id="IPR002888">
    <property type="entry name" value="2Fe-2S-bd"/>
</dbReference>
<keyword evidence="2" id="KW-0274">FAD</keyword>
<name>A0A381NYJ1_9ZZZZ</name>
<dbReference type="GO" id="GO:0005506">
    <property type="term" value="F:iron ion binding"/>
    <property type="evidence" value="ECO:0007669"/>
    <property type="project" value="InterPro"/>
</dbReference>
<sequence>MNYKQVTSCLTPLGNVQGKHVVTIEGLNMDDLSPVQKCMVNESGTQCGFCTVGFVVSLTGFCLSNSEPSYKDAIAAIDGNICRCTGYKSIERAAKHITGSLTGKDQNETIQWLVDQAFIPSYFNQIPAMLKELSPVKDPHRNGTLVGGGTDLYVQKYDQLIDQDVNLIANSSELRFTDVQNGVCSLGAGNTATDLLESDDLQAMFPQLAEHLKLVASSPIRNIATLGGNFVNASPIGDFTVFFLALDSILTLTENNQNRTIHLKDFYKGYKDLDKTAGEIISAIAFDIPDRNTEFNFEKVSKRITLDIASVNTAVQISVSDKKITQIHLSAGGVAPIPLYMGKTCTFLRGKELTPRNIKSAHEVLQSEISPISDVRGSAEYKRLLLRQLYYAHFIKLFPDQFTLEQLA</sequence>